<keyword evidence="10" id="KW-0627">Porphyrin biosynthesis</keyword>
<evidence type="ECO:0000256" key="6">
    <source>
        <dbReference type="ARBA" id="ARBA00022691"/>
    </source>
</evidence>
<dbReference type="GO" id="GO:0004851">
    <property type="term" value="F:uroporphyrin-III C-methyltransferase activity"/>
    <property type="evidence" value="ECO:0007669"/>
    <property type="project" value="InterPro"/>
</dbReference>
<dbReference type="InterPro" id="IPR003043">
    <property type="entry name" value="Uropor_MeTrfase_CS"/>
</dbReference>
<dbReference type="NCBIfam" id="TIGR01470">
    <property type="entry name" value="cysG_Nterm"/>
    <property type="match status" value="1"/>
</dbReference>
<dbReference type="Gene3D" id="1.10.8.210">
    <property type="entry name" value="Sirohaem synthase, dimerisation domain"/>
    <property type="match status" value="1"/>
</dbReference>
<comment type="pathway">
    <text evidence="1">Porphyrin-containing compound metabolism; siroheme biosynthesis; sirohydrochlorin from precorrin-2: step 1/1.</text>
</comment>
<keyword evidence="7" id="KW-0560">Oxidoreductase</keyword>
<evidence type="ECO:0000313" key="18">
    <source>
        <dbReference type="EMBL" id="ONG51009.1"/>
    </source>
</evidence>
<dbReference type="NCBIfam" id="NF007922">
    <property type="entry name" value="PRK10637.1"/>
    <property type="match status" value="1"/>
</dbReference>
<evidence type="ECO:0000256" key="1">
    <source>
        <dbReference type="ARBA" id="ARBA00005010"/>
    </source>
</evidence>
<dbReference type="FunFam" id="3.40.1010.10:FF:000001">
    <property type="entry name" value="Siroheme synthase"/>
    <property type="match status" value="1"/>
</dbReference>
<dbReference type="GO" id="GO:0051266">
    <property type="term" value="F:sirohydrochlorin ferrochelatase activity"/>
    <property type="evidence" value="ECO:0007669"/>
    <property type="project" value="InterPro"/>
</dbReference>
<dbReference type="NCBIfam" id="NF004790">
    <property type="entry name" value="PRK06136.1"/>
    <property type="match status" value="1"/>
</dbReference>
<dbReference type="InterPro" id="IPR014776">
    <property type="entry name" value="4pyrrole_Mease_sub2"/>
</dbReference>
<dbReference type="OrthoDB" id="9815856at2"/>
<evidence type="ECO:0000259" key="16">
    <source>
        <dbReference type="Pfam" id="PF00590"/>
    </source>
</evidence>
<dbReference type="InterPro" id="IPR035996">
    <property type="entry name" value="4pyrrol_Methylase_sf"/>
</dbReference>
<comment type="similarity">
    <text evidence="2 15">Belongs to the precorrin methyltransferase family.</text>
</comment>
<comment type="caution">
    <text evidence="18">The sequence shown here is derived from an EMBL/GenBank/DDBJ whole genome shotgun (WGS) entry which is preliminary data.</text>
</comment>
<evidence type="ECO:0000256" key="7">
    <source>
        <dbReference type="ARBA" id="ARBA00023002"/>
    </source>
</evidence>
<dbReference type="InterPro" id="IPR006366">
    <property type="entry name" value="CobA/CysG_C"/>
</dbReference>
<dbReference type="PROSITE" id="PS00840">
    <property type="entry name" value="SUMT_2"/>
    <property type="match status" value="1"/>
</dbReference>
<dbReference type="Pfam" id="PF00590">
    <property type="entry name" value="TP_methylase"/>
    <property type="match status" value="1"/>
</dbReference>
<evidence type="ECO:0000256" key="11">
    <source>
        <dbReference type="ARBA" id="ARBA00023268"/>
    </source>
</evidence>
<dbReference type="InterPro" id="IPR000878">
    <property type="entry name" value="4pyrrol_Mease"/>
</dbReference>
<keyword evidence="6" id="KW-0949">S-adenosyl-L-methionine</keyword>
<protein>
    <submittedName>
        <fullName evidence="18">Uroporphyrinogen-III C-methyltransferase</fullName>
    </submittedName>
</protein>
<dbReference type="InterPro" id="IPR006367">
    <property type="entry name" value="Sirohaem_synthase_N"/>
</dbReference>
<dbReference type="PANTHER" id="PTHR45790:SF3">
    <property type="entry name" value="S-ADENOSYL-L-METHIONINE-DEPENDENT UROPORPHYRINOGEN III METHYLTRANSFERASE, CHLOROPLASTIC"/>
    <property type="match status" value="1"/>
</dbReference>
<dbReference type="GO" id="GO:0009236">
    <property type="term" value="P:cobalamin biosynthetic process"/>
    <property type="evidence" value="ECO:0007669"/>
    <property type="project" value="UniProtKB-KW"/>
</dbReference>
<dbReference type="Gene3D" id="3.30.950.10">
    <property type="entry name" value="Methyltransferase, Cobalt-precorrin-4 Transmethylase, Domain 2"/>
    <property type="match status" value="1"/>
</dbReference>
<feature type="domain" description="Tetrapyrrole methylase" evidence="16">
    <location>
        <begin position="196"/>
        <end position="406"/>
    </location>
</feature>
<evidence type="ECO:0000259" key="17">
    <source>
        <dbReference type="Pfam" id="PF10414"/>
    </source>
</evidence>
<comment type="catalytic activity">
    <reaction evidence="13">
        <text>precorrin-2 + NAD(+) = sirohydrochlorin + NADH + 2 H(+)</text>
        <dbReference type="Rhea" id="RHEA:15613"/>
        <dbReference type="ChEBI" id="CHEBI:15378"/>
        <dbReference type="ChEBI" id="CHEBI:57540"/>
        <dbReference type="ChEBI" id="CHEBI:57945"/>
        <dbReference type="ChEBI" id="CHEBI:58351"/>
        <dbReference type="ChEBI" id="CHEBI:58827"/>
        <dbReference type="EC" id="1.3.1.76"/>
    </reaction>
</comment>
<dbReference type="AlphaFoldDB" id="A0A1V2GZK5"/>
<evidence type="ECO:0000256" key="12">
    <source>
        <dbReference type="ARBA" id="ARBA00025705"/>
    </source>
</evidence>
<proteinExistence type="inferred from homology"/>
<dbReference type="NCBIfam" id="TIGR01469">
    <property type="entry name" value="cobA_cysG_Cterm"/>
    <property type="match status" value="1"/>
</dbReference>
<reference evidence="18 19" key="1">
    <citation type="submission" date="2016-10" db="EMBL/GenBank/DDBJ databases">
        <title>Draft Genome sequence of Roseomonas sp. strain M3.</title>
        <authorList>
            <person name="Subhash Y."/>
            <person name="Lee S."/>
        </authorList>
    </citation>
    <scope>NUCLEOTIDE SEQUENCE [LARGE SCALE GENOMIC DNA]</scope>
    <source>
        <strain evidence="18 19">M3</strain>
    </source>
</reference>
<dbReference type="PANTHER" id="PTHR45790">
    <property type="entry name" value="SIROHEME SYNTHASE-RELATED"/>
    <property type="match status" value="1"/>
</dbReference>
<keyword evidence="4 15" id="KW-0489">Methyltransferase</keyword>
<dbReference type="PROSITE" id="PS00839">
    <property type="entry name" value="SUMT_1"/>
    <property type="match status" value="1"/>
</dbReference>
<evidence type="ECO:0000256" key="5">
    <source>
        <dbReference type="ARBA" id="ARBA00022679"/>
    </source>
</evidence>
<feature type="domain" description="Sirohaem synthase dimerisation" evidence="17">
    <location>
        <begin position="130"/>
        <end position="186"/>
    </location>
</feature>
<dbReference type="PIRSF" id="PIRSF036426">
    <property type="entry name" value="Sirohaem_synth"/>
    <property type="match status" value="1"/>
</dbReference>
<keyword evidence="3" id="KW-0169">Cobalamin biosynthesis</keyword>
<dbReference type="GO" id="GO:0051287">
    <property type="term" value="F:NAD binding"/>
    <property type="evidence" value="ECO:0007669"/>
    <property type="project" value="InterPro"/>
</dbReference>
<dbReference type="InterPro" id="IPR012409">
    <property type="entry name" value="Sirohaem_synth"/>
</dbReference>
<evidence type="ECO:0000256" key="2">
    <source>
        <dbReference type="ARBA" id="ARBA00005879"/>
    </source>
</evidence>
<feature type="active site" description="Proton acceptor" evidence="14">
    <location>
        <position position="227"/>
    </location>
</feature>
<comment type="pathway">
    <text evidence="12">Porphyrin-containing compound metabolism; siroheme biosynthesis; precorrin-2 from uroporphyrinogen III: step 1/1.</text>
</comment>
<dbReference type="SUPFAM" id="SSF53790">
    <property type="entry name" value="Tetrapyrrole methylase"/>
    <property type="match status" value="1"/>
</dbReference>
<gene>
    <name evidence="18" type="ORF">BKE38_16895</name>
</gene>
<dbReference type="SUPFAM" id="SSF75615">
    <property type="entry name" value="Siroheme synthase middle domains-like"/>
    <property type="match status" value="1"/>
</dbReference>
<dbReference type="RefSeq" id="WP_076958496.1">
    <property type="nucleotide sequence ID" value="NZ_MLCO01000174.1"/>
</dbReference>
<dbReference type="SUPFAM" id="SSF51735">
    <property type="entry name" value="NAD(P)-binding Rossmann-fold domains"/>
    <property type="match status" value="1"/>
</dbReference>
<evidence type="ECO:0000256" key="15">
    <source>
        <dbReference type="RuleBase" id="RU003960"/>
    </source>
</evidence>
<dbReference type="GO" id="GO:0019354">
    <property type="term" value="P:siroheme biosynthetic process"/>
    <property type="evidence" value="ECO:0007669"/>
    <property type="project" value="UniProtKB-UniPathway"/>
</dbReference>
<dbReference type="InterPro" id="IPR036291">
    <property type="entry name" value="NAD(P)-bd_dom_sf"/>
</dbReference>
<dbReference type="InterPro" id="IPR019478">
    <property type="entry name" value="Sirohaem_synthase_dimer_dom"/>
</dbReference>
<name>A0A1V2GZK5_9PROT</name>
<dbReference type="EMBL" id="MLCO01000174">
    <property type="protein sequence ID" value="ONG51009.1"/>
    <property type="molecule type" value="Genomic_DNA"/>
</dbReference>
<evidence type="ECO:0000256" key="8">
    <source>
        <dbReference type="ARBA" id="ARBA00023027"/>
    </source>
</evidence>
<dbReference type="InterPro" id="IPR014777">
    <property type="entry name" value="4pyrrole_Mease_sub1"/>
</dbReference>
<evidence type="ECO:0000256" key="3">
    <source>
        <dbReference type="ARBA" id="ARBA00022573"/>
    </source>
</evidence>
<sequence>MRHFPLFLDLQGRDVLLLGEGEALAAKARLLTAAGARLREASRFSPALLDGVALACAAGAPEDELRALSAACQARGIPVNVVDRPALSSFVTPAVIDRDPVTVAIGTAGTAPLLARLIRQRIEAVLSPGLGRIAALAERFRGPLREKLPELGARRRFLERVFSGRPAQLAEEGRQAEAEAAFAAALEAAETATAGMVHLVGAGPGAADLLTLRALRLMGEADVVVHDRLVSAAVLDLARRDADRIDVGKSRGAHSVPQEEINALLVRLARTGRKVVRLKGGDPFVFGRGGEEIEALAEAGIAFEVVPGITAALACAAQAGIPLTHREAARSVTFVTGHTSDGRLAVDFDALARPGQTIAVYMGVTTLPQFFAGLVAAGADPTTPAAFIERGGSPDQRMLLGSFAEVARDAGGWVGGGPALLLLGEACGRSPALAGARATMAPQ</sequence>
<accession>A0A1V2GZK5</accession>
<keyword evidence="19" id="KW-1185">Reference proteome</keyword>
<keyword evidence="8" id="KW-0520">NAD</keyword>
<dbReference type="UniPathway" id="UPA00262">
    <property type="reaction ID" value="UER00211"/>
</dbReference>
<keyword evidence="11" id="KW-0511">Multifunctional enzyme</keyword>
<keyword evidence="9" id="KW-0456">Lyase</keyword>
<dbReference type="Proteomes" id="UP000188879">
    <property type="component" value="Unassembled WGS sequence"/>
</dbReference>
<dbReference type="Pfam" id="PF13241">
    <property type="entry name" value="NAD_binding_7"/>
    <property type="match status" value="1"/>
</dbReference>
<dbReference type="Pfam" id="PF10414">
    <property type="entry name" value="CysG_dimeriser"/>
    <property type="match status" value="1"/>
</dbReference>
<feature type="active site" description="Proton donor" evidence="14">
    <location>
        <position position="249"/>
    </location>
</feature>
<keyword evidence="5 15" id="KW-0808">Transferase</keyword>
<dbReference type="GO" id="GO:0032259">
    <property type="term" value="P:methylation"/>
    <property type="evidence" value="ECO:0007669"/>
    <property type="project" value="UniProtKB-KW"/>
</dbReference>
<dbReference type="GO" id="GO:0043115">
    <property type="term" value="F:precorrin-2 dehydrogenase activity"/>
    <property type="evidence" value="ECO:0007669"/>
    <property type="project" value="UniProtKB-EC"/>
</dbReference>
<evidence type="ECO:0000256" key="9">
    <source>
        <dbReference type="ARBA" id="ARBA00023239"/>
    </source>
</evidence>
<dbReference type="InterPro" id="IPR050161">
    <property type="entry name" value="Siro_Cobalamin_biosynth"/>
</dbReference>
<evidence type="ECO:0000256" key="10">
    <source>
        <dbReference type="ARBA" id="ARBA00023244"/>
    </source>
</evidence>
<evidence type="ECO:0000256" key="14">
    <source>
        <dbReference type="PIRSR" id="PIRSR036426-1"/>
    </source>
</evidence>
<organism evidence="18 19">
    <name type="scientific">Teichococcus deserti</name>
    <dbReference type="NCBI Taxonomy" id="1817963"/>
    <lineage>
        <taxon>Bacteria</taxon>
        <taxon>Pseudomonadati</taxon>
        <taxon>Pseudomonadota</taxon>
        <taxon>Alphaproteobacteria</taxon>
        <taxon>Acetobacterales</taxon>
        <taxon>Roseomonadaceae</taxon>
        <taxon>Roseomonas</taxon>
    </lineage>
</organism>
<evidence type="ECO:0000256" key="13">
    <source>
        <dbReference type="ARBA" id="ARBA00047561"/>
    </source>
</evidence>
<dbReference type="Gene3D" id="3.40.1010.10">
    <property type="entry name" value="Cobalt-precorrin-4 Transmethylase, Domain 1"/>
    <property type="match status" value="1"/>
</dbReference>
<evidence type="ECO:0000313" key="19">
    <source>
        <dbReference type="Proteomes" id="UP000188879"/>
    </source>
</evidence>
<dbReference type="Gene3D" id="3.40.50.720">
    <property type="entry name" value="NAD(P)-binding Rossmann-like Domain"/>
    <property type="match status" value="2"/>
</dbReference>
<dbReference type="InterPro" id="IPR037115">
    <property type="entry name" value="Sirohaem_synt_dimer_dom_sf"/>
</dbReference>
<evidence type="ECO:0000256" key="4">
    <source>
        <dbReference type="ARBA" id="ARBA00022603"/>
    </source>
</evidence>
<dbReference type="CDD" id="cd11642">
    <property type="entry name" value="SUMT"/>
    <property type="match status" value="1"/>
</dbReference>
<dbReference type="Gene3D" id="3.30.160.110">
    <property type="entry name" value="Siroheme synthase, domain 2"/>
    <property type="match status" value="1"/>
</dbReference>